<sequence>MQRRQEFHQNMREELKLGSMATVPLSDAKGRVVTNESVSPPSSSEMADTYAVRKRNSEKGTNTSKCVGVSEEDDSLLTKGFDAWARVKTQAIDESGNTADESESEDGEPIEFKPLMLPRITSAIG</sequence>
<gene>
    <name evidence="2" type="ORF">PoB_002448200</name>
</gene>
<organism evidence="2 3">
    <name type="scientific">Plakobranchus ocellatus</name>
    <dbReference type="NCBI Taxonomy" id="259542"/>
    <lineage>
        <taxon>Eukaryota</taxon>
        <taxon>Metazoa</taxon>
        <taxon>Spiralia</taxon>
        <taxon>Lophotrochozoa</taxon>
        <taxon>Mollusca</taxon>
        <taxon>Gastropoda</taxon>
        <taxon>Heterobranchia</taxon>
        <taxon>Euthyneura</taxon>
        <taxon>Panpulmonata</taxon>
        <taxon>Sacoglossa</taxon>
        <taxon>Placobranchoidea</taxon>
        <taxon>Plakobranchidae</taxon>
        <taxon>Plakobranchus</taxon>
    </lineage>
</organism>
<comment type="caution">
    <text evidence="2">The sequence shown here is derived from an EMBL/GenBank/DDBJ whole genome shotgun (WGS) entry which is preliminary data.</text>
</comment>
<feature type="region of interest" description="Disordered" evidence="1">
    <location>
        <begin position="92"/>
        <end position="125"/>
    </location>
</feature>
<protein>
    <submittedName>
        <fullName evidence="2">Uncharacterized protein</fullName>
    </submittedName>
</protein>
<proteinExistence type="predicted"/>
<evidence type="ECO:0000256" key="1">
    <source>
        <dbReference type="SAM" id="MobiDB-lite"/>
    </source>
</evidence>
<dbReference type="AlphaFoldDB" id="A0AAV3ZTI7"/>
<evidence type="ECO:0000313" key="3">
    <source>
        <dbReference type="Proteomes" id="UP000735302"/>
    </source>
</evidence>
<feature type="compositionally biased region" description="Acidic residues" evidence="1">
    <location>
        <begin position="100"/>
        <end position="109"/>
    </location>
</feature>
<name>A0AAV3ZTI7_9GAST</name>
<reference evidence="2 3" key="1">
    <citation type="journal article" date="2021" name="Elife">
        <title>Chloroplast acquisition without the gene transfer in kleptoplastic sea slugs, Plakobranchus ocellatus.</title>
        <authorList>
            <person name="Maeda T."/>
            <person name="Takahashi S."/>
            <person name="Yoshida T."/>
            <person name="Shimamura S."/>
            <person name="Takaki Y."/>
            <person name="Nagai Y."/>
            <person name="Toyoda A."/>
            <person name="Suzuki Y."/>
            <person name="Arimoto A."/>
            <person name="Ishii H."/>
            <person name="Satoh N."/>
            <person name="Nishiyama T."/>
            <person name="Hasebe M."/>
            <person name="Maruyama T."/>
            <person name="Minagawa J."/>
            <person name="Obokata J."/>
            <person name="Shigenobu S."/>
        </authorList>
    </citation>
    <scope>NUCLEOTIDE SEQUENCE [LARGE SCALE GENOMIC DNA]</scope>
</reference>
<keyword evidence="3" id="KW-1185">Reference proteome</keyword>
<feature type="region of interest" description="Disordered" evidence="1">
    <location>
        <begin position="1"/>
        <end position="48"/>
    </location>
</feature>
<accession>A0AAV3ZTI7</accession>
<feature type="compositionally biased region" description="Polar residues" evidence="1">
    <location>
        <begin position="34"/>
        <end position="46"/>
    </location>
</feature>
<evidence type="ECO:0000313" key="2">
    <source>
        <dbReference type="EMBL" id="GFN97976.1"/>
    </source>
</evidence>
<dbReference type="EMBL" id="BLXT01002828">
    <property type="protein sequence ID" value="GFN97976.1"/>
    <property type="molecule type" value="Genomic_DNA"/>
</dbReference>
<feature type="compositionally biased region" description="Basic and acidic residues" evidence="1">
    <location>
        <begin position="1"/>
        <end position="16"/>
    </location>
</feature>
<dbReference type="Proteomes" id="UP000735302">
    <property type="component" value="Unassembled WGS sequence"/>
</dbReference>